<evidence type="ECO:0000259" key="8">
    <source>
        <dbReference type="PROSITE" id="PS52009"/>
    </source>
</evidence>
<feature type="transmembrane region" description="Helical" evidence="5">
    <location>
        <begin position="1946"/>
        <end position="1966"/>
    </location>
</feature>
<organism evidence="9 10">
    <name type="scientific">Candidatus Enterenecus faecium</name>
    <dbReference type="NCBI Taxonomy" id="2840780"/>
    <lineage>
        <taxon>Bacteria</taxon>
        <taxon>Bacillati</taxon>
        <taxon>Bacillota</taxon>
        <taxon>Clostridia</taxon>
        <taxon>Eubacteriales</taxon>
        <taxon>Candidatus Enterenecus</taxon>
    </lineage>
</organism>
<dbReference type="Gene3D" id="1.20.1270.90">
    <property type="entry name" value="AF1782-like"/>
    <property type="match status" value="3"/>
</dbReference>
<dbReference type="InterPro" id="IPR017853">
    <property type="entry name" value="GH"/>
</dbReference>
<dbReference type="Pfam" id="PF02838">
    <property type="entry name" value="Glyco_hydro_20b"/>
    <property type="match status" value="1"/>
</dbReference>
<evidence type="ECO:0000256" key="3">
    <source>
        <dbReference type="PROSITE-ProRule" id="PRU01353"/>
    </source>
</evidence>
<evidence type="ECO:0000256" key="5">
    <source>
        <dbReference type="SAM" id="Phobius"/>
    </source>
</evidence>
<dbReference type="Gene3D" id="1.20.1270.70">
    <property type="entry name" value="Designed single chain three-helix bundle"/>
    <property type="match status" value="1"/>
</dbReference>
<dbReference type="Pfam" id="PF07554">
    <property type="entry name" value="FIVAR"/>
    <property type="match status" value="4"/>
</dbReference>
<evidence type="ECO:0000256" key="4">
    <source>
        <dbReference type="SAM" id="MobiDB-lite"/>
    </source>
</evidence>
<dbReference type="Gene3D" id="2.60.120.260">
    <property type="entry name" value="Galactose-binding domain-like"/>
    <property type="match status" value="5"/>
</dbReference>
<dbReference type="EMBL" id="DVFO01000044">
    <property type="protein sequence ID" value="HIQ60836.1"/>
    <property type="molecule type" value="Genomic_DNA"/>
</dbReference>
<dbReference type="PANTHER" id="PTHR13170:SF16">
    <property type="entry name" value="PROTEIN O-GLCNACASE"/>
    <property type="match status" value="1"/>
</dbReference>
<proteinExistence type="inferred from homology"/>
<keyword evidence="5" id="KW-0472">Membrane</keyword>
<name>A0A9D0YRB7_9FIRM</name>
<dbReference type="InterPro" id="IPR015882">
    <property type="entry name" value="HEX_bac_N"/>
</dbReference>
<dbReference type="Gene3D" id="3.20.20.80">
    <property type="entry name" value="Glycosidases"/>
    <property type="match status" value="1"/>
</dbReference>
<comment type="similarity">
    <text evidence="3">Belongs to the glycosyl hydrolase 84 family.</text>
</comment>
<feature type="signal peptide" evidence="6">
    <location>
        <begin position="1"/>
        <end position="28"/>
    </location>
</feature>
<evidence type="ECO:0000256" key="6">
    <source>
        <dbReference type="SAM" id="SignalP"/>
    </source>
</evidence>
<feature type="domain" description="F5/8 type C" evidence="7">
    <location>
        <begin position="934"/>
        <end position="1069"/>
    </location>
</feature>
<keyword evidence="1 3" id="KW-0378">Hydrolase</keyword>
<dbReference type="SUPFAM" id="SSF51445">
    <property type="entry name" value="(Trans)glycosidases"/>
    <property type="match status" value="1"/>
</dbReference>
<dbReference type="SUPFAM" id="SSF140657">
    <property type="entry name" value="Hyaluronidase post-catalytic domain-like"/>
    <property type="match status" value="1"/>
</dbReference>
<dbReference type="Pfam" id="PF00754">
    <property type="entry name" value="F5_F8_type_C"/>
    <property type="match status" value="3"/>
</dbReference>
<feature type="active site" description="Proton donor" evidence="3">
    <location>
        <position position="304"/>
    </location>
</feature>
<feature type="compositionally biased region" description="Polar residues" evidence="4">
    <location>
        <begin position="1919"/>
        <end position="1934"/>
    </location>
</feature>
<evidence type="ECO:0000259" key="7">
    <source>
        <dbReference type="PROSITE" id="PS50022"/>
    </source>
</evidence>
<evidence type="ECO:0000256" key="2">
    <source>
        <dbReference type="ARBA" id="ARBA00023295"/>
    </source>
</evidence>
<dbReference type="SUPFAM" id="SSF49785">
    <property type="entry name" value="Galactose-binding domain-like"/>
    <property type="match status" value="5"/>
</dbReference>
<keyword evidence="2 3" id="KW-0326">Glycosidase</keyword>
<protein>
    <submittedName>
        <fullName evidence="9">Beta-N-acetylglucosaminidase domain-containing protein</fullName>
    </submittedName>
</protein>
<dbReference type="PROSITE" id="PS51257">
    <property type="entry name" value="PROKAR_LIPOPROTEIN"/>
    <property type="match status" value="1"/>
</dbReference>
<keyword evidence="5" id="KW-0812">Transmembrane</keyword>
<dbReference type="Pfam" id="PF07555">
    <property type="entry name" value="NAGidase"/>
    <property type="match status" value="1"/>
</dbReference>
<dbReference type="Gene3D" id="3.30.379.10">
    <property type="entry name" value="Chitobiase/beta-hexosaminidase domain 2-like"/>
    <property type="match status" value="1"/>
</dbReference>
<gene>
    <name evidence="9" type="ORF">IAD31_04480</name>
</gene>
<dbReference type="Proteomes" id="UP000886879">
    <property type="component" value="Unassembled WGS sequence"/>
</dbReference>
<evidence type="ECO:0000256" key="1">
    <source>
        <dbReference type="ARBA" id="ARBA00022801"/>
    </source>
</evidence>
<dbReference type="InterPro" id="IPR011496">
    <property type="entry name" value="O-GlcNAcase_cat"/>
</dbReference>
<sequence>MGRRLTAAALAAVMGAGCVAMTPFQAQAEDTGSTGYEIYPNPHVMTYTGGDYIVKNEVNVVFEDGIDQYTKDRLDEVLDLKGDITYTTSDEMVSGKTNILVGINGSGGYVDSYAKENLEVTTDGLFDELDSYVLDNQNGVITVLGRDTDASFYGLTTLYHVFTQMDSYTIQEFHVEDWADVASRGFIEGYYGNPWSTEDRANLMTWGGYYKLNSYFYAPKDDPKHNSNWRELYTQEELDTKIKPLAEAGNASKCRFVFALHPFMYNAVRFNTEENYQADLAAVQAKFAQVIEAGVRQIAILADDAAHVGNDNYVRFLTDMSDWLVEMQKTYPDLKTTLPFCTQEYMGWGQSYYAQFPENVQIVMTGGKVWGEVTDNFTSSFTNTVGRGPYMWINWPCTDNSKKHLIMGGYSDFLQIGVDPDNIQGIVLNPMQQSEPSKVAIFGNACYSWNIWETQEEADKAWDASFACVDHNTVIPNDASNALRELSKHMINQNMDSRVRVLQESVELKPILNSFKEKLTAGTVTVDDVNTVMAEFVKLQQAAQTYRAKAGNTDVKDQIVYWLDCWDDTTAAAIAYLNGVKAVLAGDTSNILKYNSEGKTAFDSSKNHPFWYLDHNEYAEVGVQHIVPFIKTLANYVSQSAETAMDPSKVIANFITNRTDTPTGDVANIFDGSDSTGMTFKTPNAIAEGEYVGLLYNKVIDVNNIRITMQGQADHFEHSKLQYTTDGKEWVDIELREGENQFDVPRNQPFEISLDEDALPQDFQAMGVRLITTQANSGACWLDLREFQINAQDSEPEVTEGTYSTNRDRMNGTAWDVLNDGANGGASASEVWLSVASGTDKDGLPAGSYIQYTLTEPMKLTSVTFAQGGSAAGDVITDGSIQYLDDQGQWQTIAEVNGDKVQTFDFSDEDITTTAVRVQNDAFKKIWWRVGEFNVEFSADTSSEPIEYNIMRTERWAVYQGNEASLYDGNDSTYVWYDPDGSGNTTGDDFMVDDFLGYNLGKVAKLDSAHIVVGNGDSSDKLKVYTIETSVDGQEWTAVPDYERYEGKASGTDVLDIDLDGVQAQYIRIRNLVQQGSWGKFSEFTVTEVLNQSGSTDNLYTNVETNILSNASEGQVNLTSGTATLNTGDYVGVDLGNIKAVTGVTTSELPQGVTLETSMNGVTWTAYTAKSATDARYVRAVSSADGVVLNLTEFVVSYEFVGEKTVESNFAIQDTSSDMRNNGTVKNVFDGDLSTLGMITGTQDVGKTITFDLGQTIHFSSLRYYIVETQLNYPRHVKFEVSADGEDWTEVLVIGDGDFENEWDNSVAKDMQDKTLYHDSKNPGYMYAEATGLDVDGRYIRVTPLSTYSHRWLGFSEIQINGGEYISPESNRDIVSTVVEEAGKIPSNALDGNYTTTYKPSEANGSFTYRISEPTGLTSIRLVQLGAISNATVAAQYVGEDAAVELGTLNQAINEFKLDTGKTLESITVSWTDTIPEIAEIVTSTQAVGQVNKDELKAALDATQPTDTWTDDSVAAYEVAKAVAQAMYENDNVTQSMVDSALGSLNSAVNNAVLKASNVDELQGLVDNKVTNDNNVYTTFSFMTYSSAMEDLEAALADAGNLSQEKADQLKAAVEEAQAGLVYSTRNRELAQLAVAGYENIVAEDYTAESYAAVTAAKQVIDELVAQDLAATSNDQRVDPVKFLEAKAAYEAAVDALVPAGEAQPGNKDLLQKTYEYALTLSTEGVTDSAKAAFEAAVDNAKTVLDNPNATQDEINAAWDALLEGIWGLGLTQGDKSMLEQLIAKAESMLPDEDKYVADNWQMLVDALDAAKKVMEDGDAMDEDIQPVAEDLLNAILAQRFKADKSILEELIAKAEAMDLNGYNEASVGAFRSALAAAQAVLADESLTEDDQAKVDTAVMNLLTAMENLTAEGEMPTDKPNQTPAPDATNTPDNGQVPPTGDGMNLTVYLLVAVVCAAGLAVLAIFRKKNA</sequence>
<dbReference type="SUPFAM" id="SSF55545">
    <property type="entry name" value="beta-N-acetylhexosaminidase-like domain"/>
    <property type="match status" value="1"/>
</dbReference>
<evidence type="ECO:0000313" key="9">
    <source>
        <dbReference type="EMBL" id="HIQ60836.1"/>
    </source>
</evidence>
<dbReference type="GO" id="GO:1901135">
    <property type="term" value="P:carbohydrate derivative metabolic process"/>
    <property type="evidence" value="ECO:0007669"/>
    <property type="project" value="UniProtKB-ARBA"/>
</dbReference>
<accession>A0A9D0YRB7</accession>
<comment type="caution">
    <text evidence="9">The sequence shown here is derived from an EMBL/GenBank/DDBJ whole genome shotgun (WGS) entry which is preliminary data.</text>
</comment>
<feature type="domain" description="F5/8 type C" evidence="7">
    <location>
        <begin position="1184"/>
        <end position="1363"/>
    </location>
</feature>
<keyword evidence="5" id="KW-1133">Transmembrane helix</keyword>
<dbReference type="GO" id="GO:0015929">
    <property type="term" value="F:hexosaminidase activity"/>
    <property type="evidence" value="ECO:0007669"/>
    <property type="project" value="UniProtKB-ARBA"/>
</dbReference>
<feature type="chain" id="PRO_5038890064" evidence="6">
    <location>
        <begin position="29"/>
        <end position="1971"/>
    </location>
</feature>
<dbReference type="PROSITE" id="PS52009">
    <property type="entry name" value="GH84"/>
    <property type="match status" value="1"/>
</dbReference>
<dbReference type="PROSITE" id="PS50022">
    <property type="entry name" value="FA58C_3"/>
    <property type="match status" value="2"/>
</dbReference>
<feature type="region of interest" description="Disordered" evidence="4">
    <location>
        <begin position="1912"/>
        <end position="1940"/>
    </location>
</feature>
<keyword evidence="6" id="KW-0732">Signal</keyword>
<dbReference type="InterPro" id="IPR008979">
    <property type="entry name" value="Galactose-bd-like_sf"/>
</dbReference>
<reference evidence="9" key="2">
    <citation type="journal article" date="2021" name="PeerJ">
        <title>Extensive microbial diversity within the chicken gut microbiome revealed by metagenomics and culture.</title>
        <authorList>
            <person name="Gilroy R."/>
            <person name="Ravi A."/>
            <person name="Getino M."/>
            <person name="Pursley I."/>
            <person name="Horton D.L."/>
            <person name="Alikhan N.F."/>
            <person name="Baker D."/>
            <person name="Gharbi K."/>
            <person name="Hall N."/>
            <person name="Watson M."/>
            <person name="Adriaenssens E.M."/>
            <person name="Foster-Nyarko E."/>
            <person name="Jarju S."/>
            <person name="Secka A."/>
            <person name="Antonio M."/>
            <person name="Oren A."/>
            <person name="Chaudhuri R.R."/>
            <person name="La Ragione R."/>
            <person name="Hildebrand F."/>
            <person name="Pallen M.J."/>
        </authorList>
    </citation>
    <scope>NUCLEOTIDE SEQUENCE</scope>
    <source>
        <strain evidence="9">ChiGjej2B2-12916</strain>
    </source>
</reference>
<dbReference type="Gene3D" id="1.20.58.460">
    <property type="entry name" value="Hyaluronidase post-catalytic domain-like"/>
    <property type="match status" value="1"/>
</dbReference>
<dbReference type="PANTHER" id="PTHR13170">
    <property type="entry name" value="O-GLCNACASE"/>
    <property type="match status" value="1"/>
</dbReference>
<evidence type="ECO:0000313" key="10">
    <source>
        <dbReference type="Proteomes" id="UP000886879"/>
    </source>
</evidence>
<feature type="domain" description="GH84" evidence="8">
    <location>
        <begin position="182"/>
        <end position="452"/>
    </location>
</feature>
<dbReference type="GO" id="GO:0005975">
    <property type="term" value="P:carbohydrate metabolic process"/>
    <property type="evidence" value="ECO:0007669"/>
    <property type="project" value="UniProtKB-ARBA"/>
</dbReference>
<dbReference type="InterPro" id="IPR029018">
    <property type="entry name" value="Hex-like_dom2"/>
</dbReference>
<dbReference type="InterPro" id="IPR051822">
    <property type="entry name" value="Glycosyl_Hydrolase_84"/>
</dbReference>
<dbReference type="InterPro" id="IPR000421">
    <property type="entry name" value="FA58C"/>
</dbReference>
<reference evidence="9" key="1">
    <citation type="submission" date="2020-10" db="EMBL/GenBank/DDBJ databases">
        <authorList>
            <person name="Gilroy R."/>
        </authorList>
    </citation>
    <scope>NUCLEOTIDE SEQUENCE</scope>
    <source>
        <strain evidence="9">ChiGjej2B2-12916</strain>
    </source>
</reference>